<evidence type="ECO:0000256" key="1">
    <source>
        <dbReference type="ARBA" id="ARBA00004123"/>
    </source>
</evidence>
<keyword evidence="3" id="KW-0677">Repeat</keyword>
<dbReference type="AlphaFoldDB" id="A0A158PPM7"/>
<dbReference type="PROSITE" id="PS50174">
    <property type="entry name" value="G_PATCH"/>
    <property type="match status" value="1"/>
</dbReference>
<dbReference type="GO" id="GO:0000398">
    <property type="term" value="P:mRNA splicing, via spliceosome"/>
    <property type="evidence" value="ECO:0007669"/>
    <property type="project" value="InterPro"/>
</dbReference>
<dbReference type="Proteomes" id="UP000267096">
    <property type="component" value="Unassembled WGS sequence"/>
</dbReference>
<name>A0A158PPM7_ANISI</name>
<dbReference type="InterPro" id="IPR000467">
    <property type="entry name" value="G_patch_dom"/>
</dbReference>
<dbReference type="PANTHER" id="PTHR15818">
    <property type="entry name" value="G PATCH AND KOW-CONTAINING"/>
    <property type="match status" value="1"/>
</dbReference>
<evidence type="ECO:0000313" key="9">
    <source>
        <dbReference type="WBParaSite" id="ASIM_0001509501-mRNA-1"/>
    </source>
</evidence>
<dbReference type="CDD" id="cd13152">
    <property type="entry name" value="KOW_GPKOW_A"/>
    <property type="match status" value="1"/>
</dbReference>
<dbReference type="GO" id="GO:0005681">
    <property type="term" value="C:spliceosomal complex"/>
    <property type="evidence" value="ECO:0007669"/>
    <property type="project" value="TreeGrafter"/>
</dbReference>
<evidence type="ECO:0000313" key="8">
    <source>
        <dbReference type="Proteomes" id="UP000267096"/>
    </source>
</evidence>
<dbReference type="OrthoDB" id="5577072at2759"/>
<accession>A0A158PPM7</accession>
<evidence type="ECO:0000256" key="3">
    <source>
        <dbReference type="ARBA" id="ARBA00022737"/>
    </source>
</evidence>
<dbReference type="SMART" id="SM00739">
    <property type="entry name" value="KOW"/>
    <property type="match status" value="2"/>
</dbReference>
<protein>
    <submittedName>
        <fullName evidence="9">G-patch domain-containing protein</fullName>
    </submittedName>
</protein>
<dbReference type="InterPro" id="IPR041993">
    <property type="entry name" value="GPKOW_KOW1"/>
</dbReference>
<evidence type="ECO:0000256" key="2">
    <source>
        <dbReference type="ARBA" id="ARBA00010966"/>
    </source>
</evidence>
<dbReference type="InterPro" id="IPR041994">
    <property type="entry name" value="GPKOW_KOW2"/>
</dbReference>
<dbReference type="Pfam" id="PF12656">
    <property type="entry name" value="G-patch_2"/>
    <property type="match status" value="1"/>
</dbReference>
<dbReference type="InterPro" id="IPR005824">
    <property type="entry name" value="KOW"/>
</dbReference>
<dbReference type="Pfam" id="PF25088">
    <property type="entry name" value="GPKOW_C"/>
    <property type="match status" value="1"/>
</dbReference>
<keyword evidence="4" id="KW-0539">Nucleus</keyword>
<proteinExistence type="inferred from homology"/>
<evidence type="ECO:0000256" key="4">
    <source>
        <dbReference type="ARBA" id="ARBA00023242"/>
    </source>
</evidence>
<reference evidence="7 8" key="2">
    <citation type="submission" date="2018-11" db="EMBL/GenBank/DDBJ databases">
        <authorList>
            <consortium name="Pathogen Informatics"/>
        </authorList>
    </citation>
    <scope>NUCLEOTIDE SEQUENCE [LARGE SCALE GENOMIC DNA]</scope>
</reference>
<evidence type="ECO:0000313" key="7">
    <source>
        <dbReference type="EMBL" id="VDK52613.1"/>
    </source>
</evidence>
<gene>
    <name evidence="7" type="ORF">ASIM_LOCUS14505</name>
</gene>
<dbReference type="PANTHER" id="PTHR15818:SF2">
    <property type="entry name" value="G-PATCH DOMAIN AND KOW MOTIFS-CONTAINING PROTEIN"/>
    <property type="match status" value="1"/>
</dbReference>
<sequence>MNTSVEEVVSNGKNHSMKISFGVKKKQPAINADLNLLNDGKRSQSDDEESDGVFVENAKKLRLTHFEDGVIVEYVFESTLGFCLLTMSYKHAFIDEKDVKKSSDGLVIPMVKENDWRMERLLRLMNEGKLSAEEAAKLELLKEASSPSSSTGIKKIDENESDGLTSKITAEDADYEQVPVESFGLAVLRGCGWKEGEGIGLTNKRVVPLKLPPRRPKGLGLGADVNMGKQNGKSEVTGGSKDPDVGPLKKFSYVKILSGAHRDSYGKVQSFDEDNASVIVELAIKGNNVRVSGFAVQVISAKEYERDAKCINKRNYDREKKRIDERNKMKLEEQEEMKRKRKSKQESWISYEKEDKRTLDKDVNRIKESKRVDKSSRDSRERRMWVRPELRVRFIDKNFKNGRLYNEKVRVVDAADPENCAVEDNGGKTYYQIHEDWLETVIPKREGSRLMILRGPLRGQLGVMERKDKYNEQVLLRVLLNDELASFSFDDVCEWVGEIDDD</sequence>
<organism evidence="9">
    <name type="scientific">Anisakis simplex</name>
    <name type="common">Herring worm</name>
    <dbReference type="NCBI Taxonomy" id="6269"/>
    <lineage>
        <taxon>Eukaryota</taxon>
        <taxon>Metazoa</taxon>
        <taxon>Ecdysozoa</taxon>
        <taxon>Nematoda</taxon>
        <taxon>Chromadorea</taxon>
        <taxon>Rhabditida</taxon>
        <taxon>Spirurina</taxon>
        <taxon>Ascaridomorpha</taxon>
        <taxon>Ascaridoidea</taxon>
        <taxon>Anisakidae</taxon>
        <taxon>Anisakis</taxon>
        <taxon>Anisakis simplex complex</taxon>
    </lineage>
</organism>
<dbReference type="InterPro" id="IPR045166">
    <property type="entry name" value="Spp2-like"/>
</dbReference>
<evidence type="ECO:0000256" key="5">
    <source>
        <dbReference type="SAM" id="MobiDB-lite"/>
    </source>
</evidence>
<feature type="domain" description="G-patch" evidence="6">
    <location>
        <begin position="180"/>
        <end position="226"/>
    </location>
</feature>
<dbReference type="WBParaSite" id="ASIM_0001509501-mRNA-1">
    <property type="protein sequence ID" value="ASIM_0001509501-mRNA-1"/>
    <property type="gene ID" value="ASIM_0001509501"/>
</dbReference>
<dbReference type="GO" id="GO:0003676">
    <property type="term" value="F:nucleic acid binding"/>
    <property type="evidence" value="ECO:0007669"/>
    <property type="project" value="InterPro"/>
</dbReference>
<evidence type="ECO:0000259" key="6">
    <source>
        <dbReference type="PROSITE" id="PS50174"/>
    </source>
</evidence>
<reference evidence="9" key="1">
    <citation type="submission" date="2016-04" db="UniProtKB">
        <authorList>
            <consortium name="WormBaseParasite"/>
        </authorList>
    </citation>
    <scope>IDENTIFICATION</scope>
</reference>
<dbReference type="EMBL" id="UYRR01031789">
    <property type="protein sequence ID" value="VDK52613.1"/>
    <property type="molecule type" value="Genomic_DNA"/>
</dbReference>
<dbReference type="SMART" id="SM00443">
    <property type="entry name" value="G_patch"/>
    <property type="match status" value="1"/>
</dbReference>
<comment type="similarity">
    <text evidence="2">Belongs to the MOS2 family.</text>
</comment>
<dbReference type="CDD" id="cd13153">
    <property type="entry name" value="KOW_GPKOW_B"/>
    <property type="match status" value="1"/>
</dbReference>
<comment type="subcellular location">
    <subcellularLocation>
        <location evidence="1">Nucleus</location>
    </subcellularLocation>
</comment>
<keyword evidence="8" id="KW-1185">Reference proteome</keyword>
<feature type="region of interest" description="Disordered" evidence="5">
    <location>
        <begin position="218"/>
        <end position="242"/>
    </location>
</feature>
<dbReference type="InterPro" id="IPR026822">
    <property type="entry name" value="Spp2/MOS2_G-patch"/>
</dbReference>